<evidence type="ECO:0000259" key="2">
    <source>
        <dbReference type="Pfam" id="PF05598"/>
    </source>
</evidence>
<evidence type="ECO:0000313" key="5">
    <source>
        <dbReference type="Proteomes" id="UP000325182"/>
    </source>
</evidence>
<reference evidence="4 5" key="1">
    <citation type="submission" date="2019-08" db="EMBL/GenBank/DDBJ databases">
        <title>Bacillus genomes from the desert of Cuatro Cienegas, Coahuila.</title>
        <authorList>
            <person name="Olmedo-Alvarez G."/>
        </authorList>
    </citation>
    <scope>NUCLEOTIDE SEQUENCE [LARGE SCALE GENOMIC DNA]</scope>
    <source>
        <strain evidence="4 5">CH128b_4D</strain>
    </source>
</reference>
<evidence type="ECO:0000259" key="3">
    <source>
        <dbReference type="Pfam" id="PF13751"/>
    </source>
</evidence>
<evidence type="ECO:0000256" key="1">
    <source>
        <dbReference type="SAM" id="MobiDB-lite"/>
    </source>
</evidence>
<dbReference type="InterPro" id="IPR008490">
    <property type="entry name" value="Transposase_InsH_N"/>
</dbReference>
<comment type="caution">
    <text evidence="4">The sequence shown here is derived from an EMBL/GenBank/DDBJ whole genome shotgun (WGS) entry which is preliminary data.</text>
</comment>
<gene>
    <name evidence="4" type="ORF">FZC84_00100</name>
</gene>
<proteinExistence type="predicted"/>
<feature type="domain" description="Transposase DDE" evidence="3">
    <location>
        <begin position="337"/>
        <end position="455"/>
    </location>
</feature>
<dbReference type="Pfam" id="PF13751">
    <property type="entry name" value="DDE_Tnp_1_6"/>
    <property type="match status" value="1"/>
</dbReference>
<feature type="region of interest" description="Disordered" evidence="1">
    <location>
        <begin position="198"/>
        <end position="228"/>
    </location>
</feature>
<evidence type="ECO:0000313" key="4">
    <source>
        <dbReference type="EMBL" id="TYS01665.1"/>
    </source>
</evidence>
<accession>A0A5D4MIC1</accession>
<dbReference type="InterPro" id="IPR047629">
    <property type="entry name" value="IS1182_transpos"/>
</dbReference>
<protein>
    <submittedName>
        <fullName evidence="4">IS1182 family transposase</fullName>
    </submittedName>
</protein>
<dbReference type="PANTHER" id="PTHR33408:SF2">
    <property type="entry name" value="TRANSPOSASE DDE DOMAIN-CONTAINING PROTEIN"/>
    <property type="match status" value="1"/>
</dbReference>
<dbReference type="AlphaFoldDB" id="A0A5D4MIC1"/>
<dbReference type="PANTHER" id="PTHR33408">
    <property type="entry name" value="TRANSPOSASE"/>
    <property type="match status" value="1"/>
</dbReference>
<feature type="domain" description="Transposase InsH N-terminal" evidence="2">
    <location>
        <begin position="29"/>
        <end position="125"/>
    </location>
</feature>
<name>A0A5D4MIC1_9BACI</name>
<sequence length="463" mass="54661">MLKYKYKTKVGVNVFSTRKDVQNEVEFISIEELVPQDHLLRKIDQYIDFSFILEKVRPYYCEDNGRPSLDPLILFKMMFIGYLYGIRSERQLEKEIQMNIAYRWFLGLRLGDSVPHHSTISWNRHHRFKGTNIFQEIFDEIVLLAINHRMVGGRVLFTDSTHLKANANKHKFTKEVVEVETREYVEDLNKAIEEDRKNNGKKKLKHREEVNDTKEIRKSSTDPESGFMSRDQKQEMFCYLDHRTTDMKFNIITDAFVTPGNVHDSVPYLQRLDRQIEKFNLEVEAVALDSGYLTNPICKGLADRTIFGVIAHRRYQPTKGLFPKWKFSYNSEKNHYICPNGQTLPYRTTTREGYREYKSDPKQCAQCPLLQECTRSKNHQKVVTRHVWEEHKEQVRLNRLSKSGKMLYKFRKEKVERSFADSKQLHGLRYCRLRGIQNANEQVLLTAACQNMKKIATHLAKMS</sequence>
<dbReference type="InterPro" id="IPR025668">
    <property type="entry name" value="Tnp_DDE_dom"/>
</dbReference>
<organism evidence="4 5">
    <name type="scientific">Rossellomorea vietnamensis</name>
    <dbReference type="NCBI Taxonomy" id="218284"/>
    <lineage>
        <taxon>Bacteria</taxon>
        <taxon>Bacillati</taxon>
        <taxon>Bacillota</taxon>
        <taxon>Bacilli</taxon>
        <taxon>Bacillales</taxon>
        <taxon>Bacillaceae</taxon>
        <taxon>Rossellomorea</taxon>
    </lineage>
</organism>
<dbReference type="Pfam" id="PF05598">
    <property type="entry name" value="DUF772"/>
    <property type="match status" value="1"/>
</dbReference>
<dbReference type="NCBIfam" id="NF033551">
    <property type="entry name" value="transpos_IS1182"/>
    <property type="match status" value="1"/>
</dbReference>
<dbReference type="EMBL" id="VTEG01000001">
    <property type="protein sequence ID" value="TYS01665.1"/>
    <property type="molecule type" value="Genomic_DNA"/>
</dbReference>
<dbReference type="Proteomes" id="UP000325182">
    <property type="component" value="Unassembled WGS sequence"/>
</dbReference>
<feature type="compositionally biased region" description="Basic and acidic residues" evidence="1">
    <location>
        <begin position="206"/>
        <end position="221"/>
    </location>
</feature>